<sequence>MTNPEDLRAWRRARLARNDDLLTQETDIEKELRHYTSVFEEKVVYCNAESSKESSFVRYFQNHFHQLRLKKLIATGPSNYRRQGSLYIYDGDNGSEWKLTKNGDFRSDECLEFLYQSDIVVTHPPYSLAHDYLNYMEIFRKNFLFISHIDSIKRKDVFKLFQNGQLWLGYNSDHDFSGFVLPEKIKVLKTYPGYNQKGNRIITPESFIWLTNIDHLKRHQPIPLTKTWAHNKSLYPRYDNLNALDIPNTDNIPSDYTGLMGVPVTFLADYSPEQFHLVDYNTGHDGEPLSLNEELVEPRIIIERN</sequence>
<name>A0ABT8Q2Z6_9CORY</name>
<accession>A0ABT8Q2Z6</accession>
<dbReference type="EMBL" id="JAUKFM010000002">
    <property type="protein sequence ID" value="MDN8619710.1"/>
    <property type="molecule type" value="Genomic_DNA"/>
</dbReference>
<gene>
    <name evidence="1" type="ORF">Q0N36_03805</name>
</gene>
<evidence type="ECO:0000313" key="2">
    <source>
        <dbReference type="Proteomes" id="UP001174347"/>
    </source>
</evidence>
<dbReference type="InterPro" id="IPR025247">
    <property type="entry name" value="EcoRI-like_methylase"/>
</dbReference>
<organism evidence="1 2">
    <name type="scientific">Corynebacterium kefirresidentii</name>
    <dbReference type="NCBI Taxonomy" id="1979527"/>
    <lineage>
        <taxon>Bacteria</taxon>
        <taxon>Bacillati</taxon>
        <taxon>Actinomycetota</taxon>
        <taxon>Actinomycetes</taxon>
        <taxon>Mycobacteriales</taxon>
        <taxon>Corynebacteriaceae</taxon>
        <taxon>Corynebacterium</taxon>
    </lineage>
</organism>
<keyword evidence="2" id="KW-1185">Reference proteome</keyword>
<dbReference type="GO" id="GO:0008168">
    <property type="term" value="F:methyltransferase activity"/>
    <property type="evidence" value="ECO:0007669"/>
    <property type="project" value="UniProtKB-KW"/>
</dbReference>
<comment type="caution">
    <text evidence="1">The sequence shown here is derived from an EMBL/GenBank/DDBJ whole genome shotgun (WGS) entry which is preliminary data.</text>
</comment>
<reference evidence="1" key="1">
    <citation type="submission" date="2023-07" db="EMBL/GenBank/DDBJ databases">
        <title>Insights into the diversity of cutaneous corynebacteria.</title>
        <authorList>
            <person name="Bruggemann H."/>
            <person name="Poehlein A."/>
        </authorList>
    </citation>
    <scope>NUCLEOTIDE SEQUENCE</scope>
    <source>
        <strain evidence="1">P7_F1</strain>
    </source>
</reference>
<keyword evidence="1" id="KW-0808">Transferase</keyword>
<dbReference type="Pfam" id="PF13651">
    <property type="entry name" value="EcoRI_methylase"/>
    <property type="match status" value="1"/>
</dbReference>
<evidence type="ECO:0000313" key="1">
    <source>
        <dbReference type="EMBL" id="MDN8619710.1"/>
    </source>
</evidence>
<dbReference type="Proteomes" id="UP001174347">
    <property type="component" value="Unassembled WGS sequence"/>
</dbReference>
<protein>
    <submittedName>
        <fullName evidence="1">Adenine-specific methyltransferase EcoRI family protein</fullName>
    </submittedName>
</protein>
<dbReference type="GO" id="GO:0032259">
    <property type="term" value="P:methylation"/>
    <property type="evidence" value="ECO:0007669"/>
    <property type="project" value="UniProtKB-KW"/>
</dbReference>
<proteinExistence type="predicted"/>
<dbReference type="RefSeq" id="WP_284799373.1">
    <property type="nucleotide sequence ID" value="NZ_JAUKFK010000010.1"/>
</dbReference>
<keyword evidence="1" id="KW-0489">Methyltransferase</keyword>